<reference evidence="1 2" key="1">
    <citation type="journal article" date="2018" name="Genome Biol. Evol.">
        <title>Partnering With a Pest: Genomes of Hemlock Woolly Adelgid Symbionts Reveal Atypical Nutritional Provisioning Patterns in Dual-Obligate Bacteria.</title>
        <authorList>
            <person name="Weglarz K.M."/>
            <person name="Havill N.P."/>
            <person name="Burke G.R."/>
            <person name="von Dohlen C.D."/>
        </authorList>
    </citation>
    <scope>NUCLEOTIDE SEQUENCE [LARGE SCALE GENOMIC DNA]</scope>
    <source>
        <strain evidence="1 2">HWA_ENA</strain>
    </source>
</reference>
<evidence type="ECO:0000313" key="2">
    <source>
        <dbReference type="Proteomes" id="UP000288953"/>
    </source>
</evidence>
<proteinExistence type="predicted"/>
<sequence length="73" mass="8315">MPAVPSGYITYLAASNTTGNCTYSTAKLKSARFTRHPYKEVTSVLTSDIEATEDWIVKVSKRDQKIIFWQFHD</sequence>
<protein>
    <submittedName>
        <fullName evidence="1">Uncharacterized protein</fullName>
    </submittedName>
</protein>
<evidence type="ECO:0000313" key="1">
    <source>
        <dbReference type="EMBL" id="QAX81941.1"/>
    </source>
</evidence>
<accession>A0ABX5R8G0</accession>
<organism evidence="1 2">
    <name type="scientific">Candidatus Pseudomonas adelgestsugas</name>
    <dbReference type="NCBI Taxonomy" id="1302376"/>
    <lineage>
        <taxon>Bacteria</taxon>
        <taxon>Pseudomonadati</taxon>
        <taxon>Pseudomonadota</taxon>
        <taxon>Gammaproteobacteria</taxon>
        <taxon>Pseudomonadales</taxon>
        <taxon>Pseudomonadaceae</taxon>
        <taxon>Pseudomonas</taxon>
    </lineage>
</organism>
<dbReference type="Proteomes" id="UP000288953">
    <property type="component" value="Chromosome"/>
</dbReference>
<gene>
    <name evidence="1" type="ORF">C3B55_00612</name>
</gene>
<dbReference type="EMBL" id="CP026512">
    <property type="protein sequence ID" value="QAX81941.1"/>
    <property type="molecule type" value="Genomic_DNA"/>
</dbReference>
<keyword evidence="2" id="KW-1185">Reference proteome</keyword>
<name>A0ABX5R8G0_9PSED</name>